<evidence type="ECO:0000256" key="2">
    <source>
        <dbReference type="SAM" id="SignalP"/>
    </source>
</evidence>
<accession>A0A194QLD7</accession>
<proteinExistence type="predicted"/>
<dbReference type="Gene3D" id="1.10.2080.10">
    <property type="entry name" value="Insect odorant-binding protein A10/Ejaculatory bulb-specific protein 3"/>
    <property type="match status" value="5"/>
</dbReference>
<feature type="signal peptide" evidence="2">
    <location>
        <begin position="1"/>
        <end position="28"/>
    </location>
</feature>
<keyword evidence="1" id="KW-0472">Membrane</keyword>
<protein>
    <submittedName>
        <fullName evidence="3">Putative odorant-binding protein A10</fullName>
    </submittedName>
</protein>
<keyword evidence="1" id="KW-1133">Transmembrane helix</keyword>
<sequence length="520" mass="59609">MWYDVLALATKRMKSVVILCLFVVLAMAVAGPAGQYTDRYDSINIDEIIGNRRLLIPYVHCLLDQGKCTPEGKELKSHIKEALENNCAKCTPPQRTRSRQVIGHLINHEPTFWNELCQKYDPTRKYTRKYEEELRTIAAMNTLTVACLLAAMAIATAMPSPSETYTDRFDNIDLDEIIGNRRLLVPYIHCVLDKGKCTPDGKELKSHIAEAIENDCAKCTEVQRKGTRKVLGHLINNEQEFWDELTARYDPEHKYSVKYENELRTSKSKMNTFLMVCLLALVAAVSADQYTDRYDNVDLDEILSNRRLLVPYLNCILEEGKCSPDGKELKSHIKEALENNCAHIKEALENNCGKCTETQKSGSRKVIGHLINNEKEYWGKLTAKYDPERKYVTKMKVLVCFLLALVIIAQARSNRKYTSRYDNIDLDDVLANRRLLVSYIKCLLDLGKCSSEGKELKSHINDALEDNCAQCTDVQKSGFRRVIGHLINHEKDYWGKLTAKYDPERKYVLKYERDLREISA</sequence>
<dbReference type="PANTHER" id="PTHR11257">
    <property type="entry name" value="CHEMOSENSORY PROTEIN-RELATED"/>
    <property type="match status" value="1"/>
</dbReference>
<keyword evidence="2" id="KW-0732">Signal</keyword>
<organism evidence="3 4">
    <name type="scientific">Papilio xuthus</name>
    <name type="common">Asian swallowtail butterfly</name>
    <dbReference type="NCBI Taxonomy" id="66420"/>
    <lineage>
        <taxon>Eukaryota</taxon>
        <taxon>Metazoa</taxon>
        <taxon>Ecdysozoa</taxon>
        <taxon>Arthropoda</taxon>
        <taxon>Hexapoda</taxon>
        <taxon>Insecta</taxon>
        <taxon>Pterygota</taxon>
        <taxon>Neoptera</taxon>
        <taxon>Endopterygota</taxon>
        <taxon>Lepidoptera</taxon>
        <taxon>Glossata</taxon>
        <taxon>Ditrysia</taxon>
        <taxon>Papilionoidea</taxon>
        <taxon>Papilionidae</taxon>
        <taxon>Papilioninae</taxon>
        <taxon>Papilio</taxon>
    </lineage>
</organism>
<evidence type="ECO:0000313" key="3">
    <source>
        <dbReference type="EMBL" id="KPJ05750.1"/>
    </source>
</evidence>
<reference evidence="3 4" key="1">
    <citation type="journal article" date="2015" name="Nat. Commun.">
        <title>Outbred genome sequencing and CRISPR/Cas9 gene editing in butterflies.</title>
        <authorList>
            <person name="Li X."/>
            <person name="Fan D."/>
            <person name="Zhang W."/>
            <person name="Liu G."/>
            <person name="Zhang L."/>
            <person name="Zhao L."/>
            <person name="Fang X."/>
            <person name="Chen L."/>
            <person name="Dong Y."/>
            <person name="Chen Y."/>
            <person name="Ding Y."/>
            <person name="Zhao R."/>
            <person name="Feng M."/>
            <person name="Zhu Y."/>
            <person name="Feng Y."/>
            <person name="Jiang X."/>
            <person name="Zhu D."/>
            <person name="Xiang H."/>
            <person name="Feng X."/>
            <person name="Li S."/>
            <person name="Wang J."/>
            <person name="Zhang G."/>
            <person name="Kronforst M.R."/>
            <person name="Wang W."/>
        </authorList>
    </citation>
    <scope>NUCLEOTIDE SEQUENCE [LARGE SCALE GENOMIC DNA]</scope>
    <source>
        <strain evidence="3">Ya'a_city_454_Px</strain>
        <tissue evidence="3">Whole body</tissue>
    </source>
</reference>
<dbReference type="AlphaFoldDB" id="A0A194QLD7"/>
<gene>
    <name evidence="3" type="ORF">RR46_02272</name>
</gene>
<evidence type="ECO:0000313" key="4">
    <source>
        <dbReference type="Proteomes" id="UP000053268"/>
    </source>
</evidence>
<feature type="chain" id="PRO_5008264446" evidence="2">
    <location>
        <begin position="29"/>
        <end position="520"/>
    </location>
</feature>
<feature type="transmembrane region" description="Helical" evidence="1">
    <location>
        <begin position="137"/>
        <end position="158"/>
    </location>
</feature>
<dbReference type="InterPro" id="IPR005055">
    <property type="entry name" value="A10/PebIII"/>
</dbReference>
<keyword evidence="4" id="KW-1185">Reference proteome</keyword>
<dbReference type="Proteomes" id="UP000053268">
    <property type="component" value="Unassembled WGS sequence"/>
</dbReference>
<name>A0A194QLD7_PAPXU</name>
<dbReference type="Pfam" id="PF03392">
    <property type="entry name" value="OS-D"/>
    <property type="match status" value="5"/>
</dbReference>
<dbReference type="EMBL" id="KQ458575">
    <property type="protein sequence ID" value="KPJ05750.1"/>
    <property type="molecule type" value="Genomic_DNA"/>
</dbReference>
<dbReference type="PANTHER" id="PTHR11257:SF13">
    <property type="entry name" value="GEO07322P1"/>
    <property type="match status" value="1"/>
</dbReference>
<dbReference type="SUPFAM" id="SSF100910">
    <property type="entry name" value="Chemosensory protein Csp2"/>
    <property type="match status" value="5"/>
</dbReference>
<dbReference type="InterPro" id="IPR036682">
    <property type="entry name" value="OS_D_A10/PebIII_sf"/>
</dbReference>
<evidence type="ECO:0000256" key="1">
    <source>
        <dbReference type="SAM" id="Phobius"/>
    </source>
</evidence>
<keyword evidence="1" id="KW-0812">Transmembrane</keyword>